<proteinExistence type="predicted"/>
<dbReference type="AlphaFoldDB" id="A0A327YGG6"/>
<comment type="caution">
    <text evidence="1">The sequence shown here is derived from an EMBL/GenBank/DDBJ whole genome shotgun (WGS) entry which is preliminary data.</text>
</comment>
<keyword evidence="2" id="KW-1185">Reference proteome</keyword>
<dbReference type="RefSeq" id="WP_111567867.1">
    <property type="nucleotide sequence ID" value="NZ_QLMI01000016.1"/>
</dbReference>
<accession>A0A327YGG6</accession>
<dbReference type="Proteomes" id="UP000249620">
    <property type="component" value="Unassembled WGS sequence"/>
</dbReference>
<sequence>MKKILLFALFVFNFSFSQEVEKISYKFLNPEIVSNINDYKKAFSTADMSAFRYESKSNVIEFKSGLKVELFSVNDLRNKNLKLDLQNFRNPGEKSSDDYYFTLSDNKKFILQKFTRTEFRNLKGQTK</sequence>
<evidence type="ECO:0000313" key="2">
    <source>
        <dbReference type="Proteomes" id="UP000249620"/>
    </source>
</evidence>
<organism evidence="1 2">
    <name type="scientific">Flavobacterium aquaticum</name>
    <dbReference type="NCBI Taxonomy" id="1236486"/>
    <lineage>
        <taxon>Bacteria</taxon>
        <taxon>Pseudomonadati</taxon>
        <taxon>Bacteroidota</taxon>
        <taxon>Flavobacteriia</taxon>
        <taxon>Flavobacteriales</taxon>
        <taxon>Flavobacteriaceae</taxon>
        <taxon>Flavobacterium</taxon>
    </lineage>
</organism>
<evidence type="ECO:0000313" key="1">
    <source>
        <dbReference type="EMBL" id="RAK19226.1"/>
    </source>
</evidence>
<protein>
    <submittedName>
        <fullName evidence="1">Uncharacterized protein</fullName>
    </submittedName>
</protein>
<reference evidence="1 2" key="1">
    <citation type="submission" date="2018-06" db="EMBL/GenBank/DDBJ databases">
        <title>Genomic Encyclopedia of Type Strains, Phase III (KMG-III): the genomes of soil and plant-associated and newly described type strains.</title>
        <authorList>
            <person name="Whitman W."/>
        </authorList>
    </citation>
    <scope>NUCLEOTIDE SEQUENCE [LARGE SCALE GENOMIC DNA]</scope>
    <source>
        <strain evidence="1 2">CGMCC 1.12398</strain>
    </source>
</reference>
<gene>
    <name evidence="1" type="ORF">B0I03_1162</name>
</gene>
<dbReference type="OrthoDB" id="9890629at2"/>
<name>A0A327YGG6_9FLAO</name>
<dbReference type="EMBL" id="QLMI01000016">
    <property type="protein sequence ID" value="RAK19226.1"/>
    <property type="molecule type" value="Genomic_DNA"/>
</dbReference>